<organism evidence="2 3">
    <name type="scientific">Paenibacillus thalictri</name>
    <dbReference type="NCBI Taxonomy" id="2527873"/>
    <lineage>
        <taxon>Bacteria</taxon>
        <taxon>Bacillati</taxon>
        <taxon>Bacillota</taxon>
        <taxon>Bacilli</taxon>
        <taxon>Bacillales</taxon>
        <taxon>Paenibacillaceae</taxon>
        <taxon>Paenibacillus</taxon>
    </lineage>
</organism>
<dbReference type="InterPro" id="IPR010390">
    <property type="entry name" value="ABC-2_transporter-like"/>
</dbReference>
<protein>
    <recommendedName>
        <fullName evidence="4">ABC transporter permease</fullName>
    </recommendedName>
</protein>
<dbReference type="AlphaFoldDB" id="A0A4Q9DXH4"/>
<evidence type="ECO:0008006" key="4">
    <source>
        <dbReference type="Google" id="ProtNLM"/>
    </source>
</evidence>
<keyword evidence="1" id="KW-1133">Transmembrane helix</keyword>
<feature type="transmembrane region" description="Helical" evidence="1">
    <location>
        <begin position="25"/>
        <end position="46"/>
    </location>
</feature>
<comment type="caution">
    <text evidence="2">The sequence shown here is derived from an EMBL/GenBank/DDBJ whole genome shotgun (WGS) entry which is preliminary data.</text>
</comment>
<dbReference type="Proteomes" id="UP000293142">
    <property type="component" value="Unassembled WGS sequence"/>
</dbReference>
<dbReference type="PANTHER" id="PTHR36833:SF1">
    <property type="entry name" value="INTEGRAL MEMBRANE TRANSPORT PROTEIN"/>
    <property type="match status" value="1"/>
</dbReference>
<feature type="transmembrane region" description="Helical" evidence="1">
    <location>
        <begin position="108"/>
        <end position="134"/>
    </location>
</feature>
<feature type="transmembrane region" description="Helical" evidence="1">
    <location>
        <begin position="146"/>
        <end position="171"/>
    </location>
</feature>
<reference evidence="2 3" key="1">
    <citation type="submission" date="2019-02" db="EMBL/GenBank/DDBJ databases">
        <title>Paenibacillus sp. nov., isolated from surface-sterilized tissue of Thalictrum simplex L.</title>
        <authorList>
            <person name="Tuo L."/>
        </authorList>
    </citation>
    <scope>NUCLEOTIDE SEQUENCE [LARGE SCALE GENOMIC DNA]</scope>
    <source>
        <strain evidence="2 3">N2SHLJ1</strain>
    </source>
</reference>
<dbReference type="RefSeq" id="WP_131011612.1">
    <property type="nucleotide sequence ID" value="NZ_SIRE01000002.1"/>
</dbReference>
<evidence type="ECO:0000313" key="2">
    <source>
        <dbReference type="EMBL" id="TBL81827.1"/>
    </source>
</evidence>
<name>A0A4Q9DXH4_9BACL</name>
<gene>
    <name evidence="2" type="ORF">EYB31_02225</name>
</gene>
<keyword evidence="1" id="KW-0472">Membrane</keyword>
<accession>A0A4Q9DXH4</accession>
<feature type="transmembrane region" description="Helical" evidence="1">
    <location>
        <begin position="202"/>
        <end position="221"/>
    </location>
</feature>
<sequence length="264" mass="29128">MLTAVNTIRFVLTCWKLNLAGAMEFRISFLLTAGMMILNNTVWVLFWGVYFHRFPVVNGWDFRDVMMMWAISAGGFGLAASLFGNAFRLSSLVAGGQLDIYMAQPKPVLLSILVSRMSVSAIGDFLFAVILFVMFGQLTAAGLLKFALALAITMTIYIFFMVIVHSLAFYMGNAEGIGQQMLNAVLAFATYPTNIFKGLGKLMLFTVIPAGFISYLPIGLIKRVELPFLFGALGMAAALALLATWFFYTGLRRYSSGNMISLRM</sequence>
<feature type="transmembrane region" description="Helical" evidence="1">
    <location>
        <begin position="227"/>
        <end position="248"/>
    </location>
</feature>
<dbReference type="OrthoDB" id="9788195at2"/>
<keyword evidence="1" id="KW-0812">Transmembrane</keyword>
<proteinExistence type="predicted"/>
<feature type="transmembrane region" description="Helical" evidence="1">
    <location>
        <begin position="66"/>
        <end position="87"/>
    </location>
</feature>
<dbReference type="PANTHER" id="PTHR36833">
    <property type="entry name" value="SLR0610 PROTEIN-RELATED"/>
    <property type="match status" value="1"/>
</dbReference>
<dbReference type="EMBL" id="SIRE01000002">
    <property type="protein sequence ID" value="TBL81827.1"/>
    <property type="molecule type" value="Genomic_DNA"/>
</dbReference>
<evidence type="ECO:0000313" key="3">
    <source>
        <dbReference type="Proteomes" id="UP000293142"/>
    </source>
</evidence>
<evidence type="ECO:0000256" key="1">
    <source>
        <dbReference type="SAM" id="Phobius"/>
    </source>
</evidence>
<dbReference type="Pfam" id="PF06182">
    <property type="entry name" value="ABC2_membrane_6"/>
    <property type="match status" value="1"/>
</dbReference>
<keyword evidence="3" id="KW-1185">Reference proteome</keyword>